<dbReference type="Gene3D" id="3.90.1580.10">
    <property type="entry name" value="paralog of FGE (formylglycine-generating enzyme)"/>
    <property type="match status" value="1"/>
</dbReference>
<reference evidence="1 2" key="1">
    <citation type="submission" date="2019-08" db="EMBL/GenBank/DDBJ databases">
        <title>Genome sequencing of Paenibacillus faecis DSM 23593(T).</title>
        <authorList>
            <person name="Kook J.-K."/>
            <person name="Park S.-N."/>
            <person name="Lim Y.K."/>
        </authorList>
    </citation>
    <scope>NUCLEOTIDE SEQUENCE [LARGE SCALE GENOMIC DNA]</scope>
    <source>
        <strain evidence="1 2">DSM 23593</strain>
    </source>
</reference>
<organism evidence="1 2">
    <name type="scientific">Paenibacillus faecis</name>
    <dbReference type="NCBI Taxonomy" id="862114"/>
    <lineage>
        <taxon>Bacteria</taxon>
        <taxon>Bacillati</taxon>
        <taxon>Bacillota</taxon>
        <taxon>Bacilli</taxon>
        <taxon>Bacillales</taxon>
        <taxon>Paenibacillaceae</taxon>
        <taxon>Paenibacillus</taxon>
    </lineage>
</organism>
<proteinExistence type="predicted"/>
<evidence type="ECO:0000313" key="2">
    <source>
        <dbReference type="Proteomes" id="UP000325218"/>
    </source>
</evidence>
<name>A0A5D0CMB6_9BACL</name>
<dbReference type="EMBL" id="VSDO01000005">
    <property type="protein sequence ID" value="TYA10700.1"/>
    <property type="molecule type" value="Genomic_DNA"/>
</dbReference>
<gene>
    <name evidence="1" type="ORF">FRY98_23195</name>
</gene>
<dbReference type="OrthoDB" id="4050476at2"/>
<evidence type="ECO:0008006" key="3">
    <source>
        <dbReference type="Google" id="ProtNLM"/>
    </source>
</evidence>
<keyword evidence="2" id="KW-1185">Reference proteome</keyword>
<dbReference type="InterPro" id="IPR042095">
    <property type="entry name" value="SUMF_sf"/>
</dbReference>
<dbReference type="SUPFAM" id="SSF56436">
    <property type="entry name" value="C-type lectin-like"/>
    <property type="match status" value="1"/>
</dbReference>
<dbReference type="Proteomes" id="UP000325218">
    <property type="component" value="Unassembled WGS sequence"/>
</dbReference>
<protein>
    <recommendedName>
        <fullName evidence="3">Formylglycine-generating enzyme family protein</fullName>
    </recommendedName>
</protein>
<comment type="caution">
    <text evidence="1">The sequence shown here is derived from an EMBL/GenBank/DDBJ whole genome shotgun (WGS) entry which is preliminary data.</text>
</comment>
<accession>A0A5D0CMB6</accession>
<sequence>MNMKPEEARQLHYDNWILMEEDEKVKWLKSLEGWNGHAFRLTSVETFERNGRKWSTGVFDLNGSEFIFVPGGPVTLGWDRLDEHDADLGIAAAIEEELEVAGVPQEAEAYLRSVFSPRREVRISPMLVERNVALIESENGGLVNYFEVIQRFERSGFSLPDEEEWEYLCGGGTPRIFGDHIDRELLADICRGKRYYYTANLEKPNAFGLYIAYDPYICELVDSPIRAKGGDGGGAAHGGYYILGVLPLSPHHRDESFEELMMCDEGDFDCDVYARRIVRLG</sequence>
<dbReference type="InterPro" id="IPR016187">
    <property type="entry name" value="CTDL_fold"/>
</dbReference>
<dbReference type="RefSeq" id="WP_148456607.1">
    <property type="nucleotide sequence ID" value="NZ_VSDO01000005.1"/>
</dbReference>
<evidence type="ECO:0000313" key="1">
    <source>
        <dbReference type="EMBL" id="TYA10700.1"/>
    </source>
</evidence>
<dbReference type="AlphaFoldDB" id="A0A5D0CMB6"/>